<evidence type="ECO:0000256" key="6">
    <source>
        <dbReference type="ARBA" id="ARBA00022989"/>
    </source>
</evidence>
<evidence type="ECO:0000256" key="3">
    <source>
        <dbReference type="ARBA" id="ARBA00022475"/>
    </source>
</evidence>
<evidence type="ECO:0000256" key="1">
    <source>
        <dbReference type="ARBA" id="ARBA00004429"/>
    </source>
</evidence>
<evidence type="ECO:0000256" key="2">
    <source>
        <dbReference type="ARBA" id="ARBA00008255"/>
    </source>
</evidence>
<feature type="compositionally biased region" description="Pro residues" evidence="8">
    <location>
        <begin position="20"/>
        <end position="31"/>
    </location>
</feature>
<dbReference type="GO" id="GO:0005886">
    <property type="term" value="C:plasma membrane"/>
    <property type="evidence" value="ECO:0007669"/>
    <property type="project" value="UniProtKB-SubCell"/>
</dbReference>
<feature type="transmembrane region" description="Helical" evidence="9">
    <location>
        <begin position="85"/>
        <end position="106"/>
    </location>
</feature>
<evidence type="ECO:0000256" key="5">
    <source>
        <dbReference type="ARBA" id="ARBA00022692"/>
    </source>
</evidence>
<dbReference type="InterPro" id="IPR021147">
    <property type="entry name" value="DUF697"/>
</dbReference>
<comment type="similarity">
    <text evidence="2">Belongs to the UPF0283 family.</text>
</comment>
<keyword evidence="4" id="KW-0997">Cell inner membrane</keyword>
<dbReference type="Proteomes" id="UP000199340">
    <property type="component" value="Unassembled WGS sequence"/>
</dbReference>
<dbReference type="EMBL" id="FNEB01000004">
    <property type="protein sequence ID" value="SDI65722.1"/>
    <property type="molecule type" value="Genomic_DNA"/>
</dbReference>
<feature type="region of interest" description="Disordered" evidence="8">
    <location>
        <begin position="10"/>
        <end position="34"/>
    </location>
</feature>
<keyword evidence="6 9" id="KW-1133">Transmembrane helix</keyword>
<keyword evidence="5 9" id="KW-0812">Transmembrane</keyword>
<comment type="subcellular location">
    <subcellularLocation>
        <location evidence="1">Cell inner membrane</location>
        <topology evidence="1">Multi-pass membrane protein</topology>
    </subcellularLocation>
</comment>
<proteinExistence type="inferred from homology"/>
<sequence length="332" mass="35224">MTNGPVLIDLEGQDSAPGPDQAPPVPDPGLPEPQGRAMQTVATLTARRPSRLARWFWGLLVAVLGAVLSVAAWDFAMGLIQRIPLLGYAVSALIVALLLVALIAILREIAAFSRLARIDRLQARAEAAMAEDSLEKSRALVGELERLYARRPELDWNRDRFAARRDEQFDAAALFALTEAEMLAPLDAAARAEVEAAARQVATVTAIVPLALADVVAALTSNVRMIRRIAEIYGGRAGVLGSWRLTRAVMTHLVATGAVAVGDDLLGSVAGGNVLSKLSRRFGEGIVNGALTARVGIAAMEVCRPLPFSRAARPSVSGTVKRALTGLFGQSK</sequence>
<dbReference type="RefSeq" id="WP_090028479.1">
    <property type="nucleotide sequence ID" value="NZ_FNEB01000004.1"/>
</dbReference>
<keyword evidence="11" id="KW-1185">Reference proteome</keyword>
<dbReference type="OrthoDB" id="9816060at2"/>
<dbReference type="NCBIfam" id="TIGR01620">
    <property type="entry name" value="hyp_HI0043"/>
    <property type="match status" value="1"/>
</dbReference>
<reference evidence="10 11" key="1">
    <citation type="submission" date="2016-10" db="EMBL/GenBank/DDBJ databases">
        <authorList>
            <person name="de Groot N.N."/>
        </authorList>
    </citation>
    <scope>NUCLEOTIDE SEQUENCE [LARGE SCALE GENOMIC DNA]</scope>
    <source>
        <strain evidence="10 11">DSM 28010</strain>
    </source>
</reference>
<dbReference type="STRING" id="490829.SAMN05421850_104138"/>
<dbReference type="PANTHER" id="PTHR39342:SF1">
    <property type="entry name" value="UPF0283 MEMBRANE PROTEIN YCJF"/>
    <property type="match status" value="1"/>
</dbReference>
<evidence type="ECO:0000256" key="7">
    <source>
        <dbReference type="ARBA" id="ARBA00023136"/>
    </source>
</evidence>
<evidence type="ECO:0000256" key="9">
    <source>
        <dbReference type="SAM" id="Phobius"/>
    </source>
</evidence>
<dbReference type="AlphaFoldDB" id="A0A1G8MCU3"/>
<name>A0A1G8MCU3_9RHOB</name>
<dbReference type="Pfam" id="PF05128">
    <property type="entry name" value="DUF697"/>
    <property type="match status" value="1"/>
</dbReference>
<protein>
    <submittedName>
        <fullName evidence="10">Putative membrane protein</fullName>
    </submittedName>
</protein>
<keyword evidence="7 9" id="KW-0472">Membrane</keyword>
<evidence type="ECO:0000313" key="10">
    <source>
        <dbReference type="EMBL" id="SDI65722.1"/>
    </source>
</evidence>
<evidence type="ECO:0000313" key="11">
    <source>
        <dbReference type="Proteomes" id="UP000199340"/>
    </source>
</evidence>
<evidence type="ECO:0000256" key="4">
    <source>
        <dbReference type="ARBA" id="ARBA00022519"/>
    </source>
</evidence>
<organism evidence="10 11">
    <name type="scientific">Lutimaribacter saemankumensis</name>
    <dbReference type="NCBI Taxonomy" id="490829"/>
    <lineage>
        <taxon>Bacteria</taxon>
        <taxon>Pseudomonadati</taxon>
        <taxon>Pseudomonadota</taxon>
        <taxon>Alphaproteobacteria</taxon>
        <taxon>Rhodobacterales</taxon>
        <taxon>Roseobacteraceae</taxon>
        <taxon>Lutimaribacter</taxon>
    </lineage>
</organism>
<gene>
    <name evidence="10" type="ORF">SAMN05421850_104138</name>
</gene>
<evidence type="ECO:0000256" key="8">
    <source>
        <dbReference type="SAM" id="MobiDB-lite"/>
    </source>
</evidence>
<keyword evidence="3" id="KW-1003">Cell membrane</keyword>
<dbReference type="PANTHER" id="PTHR39342">
    <property type="entry name" value="UPF0283 MEMBRANE PROTEIN YCJF"/>
    <property type="match status" value="1"/>
</dbReference>
<dbReference type="InterPro" id="IPR006507">
    <property type="entry name" value="UPF0283"/>
</dbReference>
<accession>A0A1G8MCU3</accession>
<feature type="transmembrane region" description="Helical" evidence="9">
    <location>
        <begin position="55"/>
        <end position="73"/>
    </location>
</feature>